<dbReference type="SMART" id="SM00226">
    <property type="entry name" value="LMWPc"/>
    <property type="match status" value="1"/>
</dbReference>
<dbReference type="AlphaFoldDB" id="A0A917BHZ0"/>
<reference evidence="2" key="2">
    <citation type="submission" date="2020-09" db="EMBL/GenBank/DDBJ databases">
        <authorList>
            <person name="Sun Q."/>
            <person name="Zhou Y."/>
        </authorList>
    </citation>
    <scope>NUCLEOTIDE SEQUENCE</scope>
    <source>
        <strain evidence="2">CGMCC 1.16067</strain>
    </source>
</reference>
<evidence type="ECO:0000259" key="1">
    <source>
        <dbReference type="SMART" id="SM00226"/>
    </source>
</evidence>
<reference evidence="2" key="1">
    <citation type="journal article" date="2014" name="Int. J. Syst. Evol. Microbiol.">
        <title>Complete genome sequence of Corynebacterium casei LMG S-19264T (=DSM 44701T), isolated from a smear-ripened cheese.</title>
        <authorList>
            <consortium name="US DOE Joint Genome Institute (JGI-PGF)"/>
            <person name="Walter F."/>
            <person name="Albersmeier A."/>
            <person name="Kalinowski J."/>
            <person name="Ruckert C."/>
        </authorList>
    </citation>
    <scope>NUCLEOTIDE SEQUENCE</scope>
    <source>
        <strain evidence="2">CGMCC 1.16067</strain>
    </source>
</reference>
<dbReference type="InterPro" id="IPR036196">
    <property type="entry name" value="Ptyr_pPase_sf"/>
</dbReference>
<dbReference type="SUPFAM" id="SSF52788">
    <property type="entry name" value="Phosphotyrosine protein phosphatases I"/>
    <property type="match status" value="1"/>
</dbReference>
<name>A0A917BHZ0_9ACTN</name>
<dbReference type="PANTHER" id="PTHR11717">
    <property type="entry name" value="LOW MOLECULAR WEIGHT PROTEIN TYROSINE PHOSPHATASE"/>
    <property type="match status" value="1"/>
</dbReference>
<dbReference type="Gene3D" id="3.40.50.2300">
    <property type="match status" value="1"/>
</dbReference>
<dbReference type="GO" id="GO:0004725">
    <property type="term" value="F:protein tyrosine phosphatase activity"/>
    <property type="evidence" value="ECO:0007669"/>
    <property type="project" value="TreeGrafter"/>
</dbReference>
<dbReference type="EMBL" id="BMKQ01000001">
    <property type="protein sequence ID" value="GGF43792.1"/>
    <property type="molecule type" value="Genomic_DNA"/>
</dbReference>
<accession>A0A917BHZ0</accession>
<dbReference type="Pfam" id="PF01451">
    <property type="entry name" value="LMWPc"/>
    <property type="match status" value="1"/>
</dbReference>
<dbReference type="Proteomes" id="UP000649179">
    <property type="component" value="Unassembled WGS sequence"/>
</dbReference>
<evidence type="ECO:0000313" key="2">
    <source>
        <dbReference type="EMBL" id="GGF43792.1"/>
    </source>
</evidence>
<comment type="caution">
    <text evidence="2">The sequence shown here is derived from an EMBL/GenBank/DDBJ whole genome shotgun (WGS) entry which is preliminary data.</text>
</comment>
<dbReference type="RefSeq" id="WP_188779394.1">
    <property type="nucleotide sequence ID" value="NZ_BMKQ01000001.1"/>
</dbReference>
<proteinExistence type="predicted"/>
<organism evidence="2 3">
    <name type="scientific">Marmoricola endophyticus</name>
    <dbReference type="NCBI Taxonomy" id="2040280"/>
    <lineage>
        <taxon>Bacteria</taxon>
        <taxon>Bacillati</taxon>
        <taxon>Actinomycetota</taxon>
        <taxon>Actinomycetes</taxon>
        <taxon>Propionibacteriales</taxon>
        <taxon>Nocardioidaceae</taxon>
        <taxon>Marmoricola</taxon>
    </lineage>
</organism>
<protein>
    <submittedName>
        <fullName evidence="2">Protein-tyrosine-phosphatase</fullName>
    </submittedName>
</protein>
<gene>
    <name evidence="2" type="ORF">GCM10011519_17070</name>
</gene>
<feature type="domain" description="Phosphotyrosine protein phosphatase I" evidence="1">
    <location>
        <begin position="3"/>
        <end position="173"/>
    </location>
</feature>
<dbReference type="InterPro" id="IPR023485">
    <property type="entry name" value="Ptyr_pPase"/>
</dbReference>
<evidence type="ECO:0000313" key="3">
    <source>
        <dbReference type="Proteomes" id="UP000649179"/>
    </source>
</evidence>
<dbReference type="PANTHER" id="PTHR11717:SF31">
    <property type="entry name" value="LOW MOLECULAR WEIGHT PROTEIN-TYROSINE-PHOSPHATASE ETP-RELATED"/>
    <property type="match status" value="1"/>
</dbReference>
<keyword evidence="3" id="KW-1185">Reference proteome</keyword>
<dbReference type="InterPro" id="IPR050438">
    <property type="entry name" value="LMW_PTPase"/>
</dbReference>
<sequence length="178" mass="19006">MAFVVLTVCVGNVCRSPMAERMLALHLTSAAGDFEVHSAGTRALQGTGMHPQSRADLEAAGGTGDGFVARQLNDPMIRDADLVLTATTDVRARVLEDVPGALRRTFTILDFAALVDSAPRLLPASDLVRDASDRRSTLRDVEHDVPDPINQGPEIFAMVSDQLLRATRTIAAGLTASR</sequence>